<name>A0A6G7YEW4_9ACTN</name>
<keyword evidence="1" id="KW-1133">Transmembrane helix</keyword>
<dbReference type="KEGG" id="npi:G7071_07875"/>
<evidence type="ECO:0000313" key="3">
    <source>
        <dbReference type="Proteomes" id="UP000502035"/>
    </source>
</evidence>
<dbReference type="EMBL" id="CP049866">
    <property type="protein sequence ID" value="QIK75362.1"/>
    <property type="molecule type" value="Genomic_DNA"/>
</dbReference>
<dbReference type="InterPro" id="IPR019681">
    <property type="entry name" value="DUF2530"/>
</dbReference>
<proteinExistence type="predicted"/>
<keyword evidence="3" id="KW-1185">Reference proteome</keyword>
<keyword evidence="1" id="KW-0812">Transmembrane</keyword>
<protein>
    <submittedName>
        <fullName evidence="2">DUF2530 domain-containing protein</fullName>
    </submittedName>
</protein>
<evidence type="ECO:0000256" key="1">
    <source>
        <dbReference type="SAM" id="Phobius"/>
    </source>
</evidence>
<gene>
    <name evidence="2" type="ORF">G7071_07875</name>
</gene>
<sequence length="129" mass="14256">MPVDRGVAVAVLSVTGRKSGRALPRPVSSLRGNVARVELRDDRTTQHEIGSRTYVVAQVEPLDVDGVRTVEVGVGVWLVAFVALLPFYGTLQETGRTWWLWTCLAGFGLGLFGLEYCRRRRKARAEQAS</sequence>
<dbReference type="Pfam" id="PF10745">
    <property type="entry name" value="DUF2530"/>
    <property type="match status" value="1"/>
</dbReference>
<evidence type="ECO:0000313" key="2">
    <source>
        <dbReference type="EMBL" id="QIK75362.1"/>
    </source>
</evidence>
<feature type="transmembrane region" description="Helical" evidence="1">
    <location>
        <begin position="97"/>
        <end position="114"/>
    </location>
</feature>
<feature type="transmembrane region" description="Helical" evidence="1">
    <location>
        <begin position="72"/>
        <end position="91"/>
    </location>
</feature>
<reference evidence="2 3" key="1">
    <citation type="submission" date="2020-03" db="EMBL/GenBank/DDBJ databases">
        <title>Nocardioides sp. nov., isolated from fish.</title>
        <authorList>
            <person name="Hyun D.-W."/>
            <person name="Bae J.-W."/>
        </authorList>
    </citation>
    <scope>NUCLEOTIDE SEQUENCE [LARGE SCALE GENOMIC DNA]</scope>
    <source>
        <strain evidence="2 3">HDW12A</strain>
    </source>
</reference>
<dbReference type="Proteomes" id="UP000502035">
    <property type="component" value="Chromosome"/>
</dbReference>
<accession>A0A6G7YEW4</accession>
<keyword evidence="1" id="KW-0472">Membrane</keyword>
<dbReference type="AlphaFoldDB" id="A0A6G7YEW4"/>
<organism evidence="2 3">
    <name type="scientific">Nocardioides piscis</name>
    <dbReference type="NCBI Taxonomy" id="2714938"/>
    <lineage>
        <taxon>Bacteria</taxon>
        <taxon>Bacillati</taxon>
        <taxon>Actinomycetota</taxon>
        <taxon>Actinomycetes</taxon>
        <taxon>Propionibacteriales</taxon>
        <taxon>Nocardioidaceae</taxon>
        <taxon>Nocardioides</taxon>
    </lineage>
</organism>